<protein>
    <submittedName>
        <fullName evidence="9">Phosphonate transport system ATP-binding protein</fullName>
    </submittedName>
</protein>
<evidence type="ECO:0000256" key="2">
    <source>
        <dbReference type="ARBA" id="ARBA00022475"/>
    </source>
</evidence>
<reference evidence="10" key="1">
    <citation type="submission" date="2016-10" db="EMBL/GenBank/DDBJ databases">
        <authorList>
            <person name="Varghese N."/>
            <person name="Submissions S."/>
        </authorList>
    </citation>
    <scope>NUCLEOTIDE SEQUENCE [LARGE SCALE GENOMIC DNA]</scope>
    <source>
        <strain evidence="10">AAP</strain>
    </source>
</reference>
<feature type="region of interest" description="Disordered" evidence="7">
    <location>
        <begin position="246"/>
        <end position="267"/>
    </location>
</feature>
<keyword evidence="1" id="KW-0813">Transport</keyword>
<dbReference type="PROSITE" id="PS50893">
    <property type="entry name" value="ABC_TRANSPORTER_2"/>
    <property type="match status" value="1"/>
</dbReference>
<dbReference type="Gene3D" id="3.40.50.300">
    <property type="entry name" value="P-loop containing nucleotide triphosphate hydrolases"/>
    <property type="match status" value="1"/>
</dbReference>
<dbReference type="Pfam" id="PF00005">
    <property type="entry name" value="ABC_tran"/>
    <property type="match status" value="1"/>
</dbReference>
<evidence type="ECO:0000313" key="10">
    <source>
        <dbReference type="Proteomes" id="UP000199107"/>
    </source>
</evidence>
<dbReference type="Proteomes" id="UP000199107">
    <property type="component" value="Unassembled WGS sequence"/>
</dbReference>
<dbReference type="SUPFAM" id="SSF52540">
    <property type="entry name" value="P-loop containing nucleoside triphosphate hydrolases"/>
    <property type="match status" value="1"/>
</dbReference>
<dbReference type="InterPro" id="IPR003439">
    <property type="entry name" value="ABC_transporter-like_ATP-bd"/>
</dbReference>
<dbReference type="RefSeq" id="WP_089657867.1">
    <property type="nucleotide sequence ID" value="NZ_FNGH01000005.1"/>
</dbReference>
<organism evidence="9 10">
    <name type="scientific">Franzmannia pantelleriensis</name>
    <dbReference type="NCBI Taxonomy" id="48727"/>
    <lineage>
        <taxon>Bacteria</taxon>
        <taxon>Pseudomonadati</taxon>
        <taxon>Pseudomonadota</taxon>
        <taxon>Gammaproteobacteria</taxon>
        <taxon>Oceanospirillales</taxon>
        <taxon>Halomonadaceae</taxon>
        <taxon>Franzmannia</taxon>
    </lineage>
</organism>
<evidence type="ECO:0000256" key="1">
    <source>
        <dbReference type="ARBA" id="ARBA00022448"/>
    </source>
</evidence>
<dbReference type="GO" id="GO:0005524">
    <property type="term" value="F:ATP binding"/>
    <property type="evidence" value="ECO:0007669"/>
    <property type="project" value="UniProtKB-KW"/>
</dbReference>
<dbReference type="InterPro" id="IPR003593">
    <property type="entry name" value="AAA+_ATPase"/>
</dbReference>
<evidence type="ECO:0000256" key="3">
    <source>
        <dbReference type="ARBA" id="ARBA00022741"/>
    </source>
</evidence>
<evidence type="ECO:0000259" key="8">
    <source>
        <dbReference type="PROSITE" id="PS50893"/>
    </source>
</evidence>
<dbReference type="GO" id="GO:0005886">
    <property type="term" value="C:plasma membrane"/>
    <property type="evidence" value="ECO:0007669"/>
    <property type="project" value="TreeGrafter"/>
</dbReference>
<dbReference type="GO" id="GO:0015416">
    <property type="term" value="F:ABC-type phosphonate transporter activity"/>
    <property type="evidence" value="ECO:0007669"/>
    <property type="project" value="InterPro"/>
</dbReference>
<evidence type="ECO:0000313" key="9">
    <source>
        <dbReference type="EMBL" id="SDL51028.1"/>
    </source>
</evidence>
<dbReference type="SMART" id="SM00382">
    <property type="entry name" value="AAA"/>
    <property type="match status" value="1"/>
</dbReference>
<keyword evidence="2" id="KW-1003">Cell membrane</keyword>
<dbReference type="EMBL" id="FNGH01000005">
    <property type="protein sequence ID" value="SDL51028.1"/>
    <property type="molecule type" value="Genomic_DNA"/>
</dbReference>
<dbReference type="PANTHER" id="PTHR24220:SF86">
    <property type="entry name" value="ABC TRANSPORTER ABCH.1"/>
    <property type="match status" value="1"/>
</dbReference>
<keyword evidence="4 9" id="KW-0067">ATP-binding</keyword>
<evidence type="ECO:0000256" key="4">
    <source>
        <dbReference type="ARBA" id="ARBA00022840"/>
    </source>
</evidence>
<sequence>MQLTVDDLTKVYPDGTRALSGLSFDVSPGEGVVILGHNGCGKSTLMKCLTGLERPTSGRLVLDGINLASASRRELRPLRQRIGCVFQKFNMVGNLSVLQNVLFGLMGRHGILASHALTASRESRLAAMQALERVGLAHLAARRTDTLSGGQQQRVAIARMLMQDAEIVLADEPVASLDPRAGREVMELLWSVVRERGMTVLCVLHQIELAREFGERLVGLHAGRLAFDRPTAEVSDADITALYQTDTPQEADTDERVITAPRRAAQA</sequence>
<keyword evidence="3" id="KW-0547">Nucleotide-binding</keyword>
<evidence type="ECO:0000256" key="6">
    <source>
        <dbReference type="ARBA" id="ARBA00023136"/>
    </source>
</evidence>
<dbReference type="PANTHER" id="PTHR24220">
    <property type="entry name" value="IMPORT ATP-BINDING PROTEIN"/>
    <property type="match status" value="1"/>
</dbReference>
<dbReference type="InterPro" id="IPR012693">
    <property type="entry name" value="ABC_transpr_PhnC"/>
</dbReference>
<gene>
    <name evidence="9" type="ORF">SAMN05192555_10513</name>
</gene>
<proteinExistence type="predicted"/>
<dbReference type="GO" id="GO:0016887">
    <property type="term" value="F:ATP hydrolysis activity"/>
    <property type="evidence" value="ECO:0007669"/>
    <property type="project" value="InterPro"/>
</dbReference>
<dbReference type="STRING" id="48727.SAMN05192555_10513"/>
<keyword evidence="6" id="KW-0472">Membrane</keyword>
<keyword evidence="10" id="KW-1185">Reference proteome</keyword>
<dbReference type="PROSITE" id="PS00211">
    <property type="entry name" value="ABC_TRANSPORTER_1"/>
    <property type="match status" value="1"/>
</dbReference>
<dbReference type="CDD" id="cd03256">
    <property type="entry name" value="ABC_PhnC_transporter"/>
    <property type="match status" value="1"/>
</dbReference>
<dbReference type="InterPro" id="IPR027417">
    <property type="entry name" value="P-loop_NTPase"/>
</dbReference>
<dbReference type="NCBIfam" id="TIGR02315">
    <property type="entry name" value="ABC_phnC"/>
    <property type="match status" value="1"/>
</dbReference>
<feature type="domain" description="ABC transporter" evidence="8">
    <location>
        <begin position="3"/>
        <end position="247"/>
    </location>
</feature>
<evidence type="ECO:0000256" key="7">
    <source>
        <dbReference type="SAM" id="MobiDB-lite"/>
    </source>
</evidence>
<name>A0A1G9KMP3_9GAMM</name>
<dbReference type="AlphaFoldDB" id="A0A1G9KMP3"/>
<keyword evidence="5" id="KW-1278">Translocase</keyword>
<dbReference type="InterPro" id="IPR015854">
    <property type="entry name" value="ABC_transpr_LolD-like"/>
</dbReference>
<dbReference type="OrthoDB" id="9802264at2"/>
<dbReference type="InterPro" id="IPR017871">
    <property type="entry name" value="ABC_transporter-like_CS"/>
</dbReference>
<accession>A0A1G9KMP3</accession>
<evidence type="ECO:0000256" key="5">
    <source>
        <dbReference type="ARBA" id="ARBA00022967"/>
    </source>
</evidence>